<reference evidence="1" key="1">
    <citation type="journal article" date="2021" name="Proc. Natl. Acad. Sci. U.S.A.">
        <title>A Catalog of Tens of Thousands of Viruses from Human Metagenomes Reveals Hidden Associations with Chronic Diseases.</title>
        <authorList>
            <person name="Tisza M.J."/>
            <person name="Buck C.B."/>
        </authorList>
    </citation>
    <scope>NUCLEOTIDE SEQUENCE</scope>
    <source>
        <strain evidence="1">CtO1718</strain>
    </source>
</reference>
<proteinExistence type="predicted"/>
<organism evidence="1">
    <name type="scientific">Podoviridae sp. ctO1718</name>
    <dbReference type="NCBI Taxonomy" id="2827733"/>
    <lineage>
        <taxon>Viruses</taxon>
        <taxon>Duplodnaviria</taxon>
        <taxon>Heunggongvirae</taxon>
        <taxon>Uroviricota</taxon>
        <taxon>Caudoviricetes</taxon>
    </lineage>
</organism>
<dbReference type="InterPro" id="IPR006523">
    <property type="entry name" value="RinA"/>
</dbReference>
<dbReference type="NCBIfam" id="TIGR01636">
    <property type="entry name" value="phage_rinA"/>
    <property type="match status" value="1"/>
</dbReference>
<evidence type="ECO:0000313" key="1">
    <source>
        <dbReference type="EMBL" id="DAF64074.1"/>
    </source>
</evidence>
<dbReference type="EMBL" id="BK032850">
    <property type="protein sequence ID" value="DAF64074.1"/>
    <property type="molecule type" value="Genomic_DNA"/>
</dbReference>
<sequence>MGRYKYSLNEKIKGHVEFQLAHYNEIKRDLEREKDAMMPSTVAKYGNGGGHGSDASRMTENVGLRMATSPYIRNLEQTAEAIGRVLSTLDTTDMRLIDLVYWKESYTVEGAAMMAGIGKSAAYARINGILGQIAVELGYVNT</sequence>
<accession>A0A8S5TMJ6</accession>
<protein>
    <submittedName>
        <fullName evidence="1">Transcriptional activator</fullName>
    </submittedName>
</protein>
<name>A0A8S5TMJ6_9CAUD</name>